<dbReference type="PROSITE" id="PS50093">
    <property type="entry name" value="PKD"/>
    <property type="match status" value="1"/>
</dbReference>
<dbReference type="AlphaFoldDB" id="X1QM95"/>
<comment type="caution">
    <text evidence="2">The sequence shown here is derived from an EMBL/GenBank/DDBJ whole genome shotgun (WGS) entry which is preliminary data.</text>
</comment>
<dbReference type="InterPro" id="IPR000601">
    <property type="entry name" value="PKD_dom"/>
</dbReference>
<dbReference type="Gene3D" id="2.60.40.10">
    <property type="entry name" value="Immunoglobulins"/>
    <property type="match status" value="2"/>
</dbReference>
<proteinExistence type="predicted"/>
<feature type="non-terminal residue" evidence="2">
    <location>
        <position position="1"/>
    </location>
</feature>
<dbReference type="Pfam" id="PF18911">
    <property type="entry name" value="PKD_4"/>
    <property type="match status" value="1"/>
</dbReference>
<organism evidence="2">
    <name type="scientific">marine sediment metagenome</name>
    <dbReference type="NCBI Taxonomy" id="412755"/>
    <lineage>
        <taxon>unclassified sequences</taxon>
        <taxon>metagenomes</taxon>
        <taxon>ecological metagenomes</taxon>
    </lineage>
</organism>
<sequence>NSNGLSDTGETVLAGPSTYSADNGTLTMTLGTPRTISVGNSEDWLVVYNLAGTADLNETFKVSIDSNAAISAVGVSSGLAITPSGAPVAGNTKTISDVSANVTSGNAPLKVEFTSRFGTGGTVVQYEWDFNYDGSNFRPDFYSNLTGDISFTYEIAGVYTARLKITYADGTVIYRDISITVSAPSGSPDITGVSHSPFGPAPLTITFTVSASTESGQIEAYLWDFDDDEVIDFISTTTNTAVYTYTAEGTYTVTVQC</sequence>
<evidence type="ECO:0000313" key="2">
    <source>
        <dbReference type="EMBL" id="GAI44389.1"/>
    </source>
</evidence>
<dbReference type="CDD" id="cd00146">
    <property type="entry name" value="PKD"/>
    <property type="match status" value="1"/>
</dbReference>
<gene>
    <name evidence="2" type="ORF">S06H3_46886</name>
</gene>
<protein>
    <recommendedName>
        <fullName evidence="1">PKD domain-containing protein</fullName>
    </recommendedName>
</protein>
<accession>X1QM95</accession>
<reference evidence="2" key="1">
    <citation type="journal article" date="2014" name="Front. Microbiol.">
        <title>High frequency of phylogenetically diverse reductive dehalogenase-homologous genes in deep subseafloor sedimentary metagenomes.</title>
        <authorList>
            <person name="Kawai M."/>
            <person name="Futagami T."/>
            <person name="Toyoda A."/>
            <person name="Takaki Y."/>
            <person name="Nishi S."/>
            <person name="Hori S."/>
            <person name="Arai W."/>
            <person name="Tsubouchi T."/>
            <person name="Morono Y."/>
            <person name="Uchiyama I."/>
            <person name="Ito T."/>
            <person name="Fujiyama A."/>
            <person name="Inagaki F."/>
            <person name="Takami H."/>
        </authorList>
    </citation>
    <scope>NUCLEOTIDE SEQUENCE</scope>
    <source>
        <strain evidence="2">Expedition CK06-06</strain>
    </source>
</reference>
<evidence type="ECO:0000259" key="1">
    <source>
        <dbReference type="PROSITE" id="PS50093"/>
    </source>
</evidence>
<dbReference type="InterPro" id="IPR035986">
    <property type="entry name" value="PKD_dom_sf"/>
</dbReference>
<name>X1QM95_9ZZZZ</name>
<dbReference type="InterPro" id="IPR013783">
    <property type="entry name" value="Ig-like_fold"/>
</dbReference>
<dbReference type="SUPFAM" id="SSF49299">
    <property type="entry name" value="PKD domain"/>
    <property type="match status" value="2"/>
</dbReference>
<feature type="domain" description="PKD" evidence="1">
    <location>
        <begin position="188"/>
        <end position="257"/>
    </location>
</feature>
<dbReference type="EMBL" id="BARV01029398">
    <property type="protein sequence ID" value="GAI44389.1"/>
    <property type="molecule type" value="Genomic_DNA"/>
</dbReference>
<feature type="non-terminal residue" evidence="2">
    <location>
        <position position="257"/>
    </location>
</feature>